<gene>
    <name evidence="8" type="ORF">J3998_06165</name>
</gene>
<feature type="transmembrane region" description="Helical" evidence="6">
    <location>
        <begin position="199"/>
        <end position="217"/>
    </location>
</feature>
<comment type="subcellular location">
    <subcellularLocation>
        <location evidence="1">Cell membrane</location>
        <topology evidence="1">Multi-pass membrane protein</topology>
    </subcellularLocation>
</comment>
<feature type="transmembrane region" description="Helical" evidence="6">
    <location>
        <begin position="255"/>
        <end position="275"/>
    </location>
</feature>
<sequence>MTLTLLESGFPIFAAVSVAALGSLYAYFYSLLFASIALLIWWGGQGRWVELKKRAAYKPLLMTSLFITGLYICLFLALHYTSAANVALILFLQVLFGFLFLGHKKEEQLGKYSLLGALLMMVGAMVVVFPGEVKINIGDGLALLAAMLAPLANLYQKQARLHLSSQSILMVRSVIALPFVLLLAWLLEPSPSFQQVIEQFWPLLFVGVLILVLSKVLWIEAIHLLPITTVSAFFAFTPLLTMLWSDWFLEQPPAWYQWLGAMPIILGSILLTRTLPVKETQNKST</sequence>
<keyword evidence="9" id="KW-1185">Reference proteome</keyword>
<keyword evidence="3 6" id="KW-0812">Transmembrane</keyword>
<evidence type="ECO:0000313" key="9">
    <source>
        <dbReference type="Proteomes" id="UP000664835"/>
    </source>
</evidence>
<name>A0ABS3Q4E5_9GAMM</name>
<dbReference type="Pfam" id="PF00892">
    <property type="entry name" value="EamA"/>
    <property type="match status" value="2"/>
</dbReference>
<proteinExistence type="predicted"/>
<feature type="transmembrane region" description="Helical" evidence="6">
    <location>
        <begin position="109"/>
        <end position="129"/>
    </location>
</feature>
<evidence type="ECO:0000256" key="4">
    <source>
        <dbReference type="ARBA" id="ARBA00022989"/>
    </source>
</evidence>
<evidence type="ECO:0000313" key="8">
    <source>
        <dbReference type="EMBL" id="MBO1927157.1"/>
    </source>
</evidence>
<keyword evidence="2" id="KW-1003">Cell membrane</keyword>
<evidence type="ECO:0000256" key="2">
    <source>
        <dbReference type="ARBA" id="ARBA00022475"/>
    </source>
</evidence>
<feature type="transmembrane region" description="Helical" evidence="6">
    <location>
        <begin position="83"/>
        <end position="102"/>
    </location>
</feature>
<keyword evidence="5 6" id="KW-0472">Membrane</keyword>
<evidence type="ECO:0000256" key="5">
    <source>
        <dbReference type="ARBA" id="ARBA00023136"/>
    </source>
</evidence>
<keyword evidence="4 6" id="KW-1133">Transmembrane helix</keyword>
<evidence type="ECO:0000256" key="1">
    <source>
        <dbReference type="ARBA" id="ARBA00004651"/>
    </source>
</evidence>
<dbReference type="InterPro" id="IPR000620">
    <property type="entry name" value="EamA_dom"/>
</dbReference>
<feature type="domain" description="EamA" evidence="7">
    <location>
        <begin position="137"/>
        <end position="272"/>
    </location>
</feature>
<accession>A0ABS3Q4E5</accession>
<dbReference type="EMBL" id="JAGETV010000007">
    <property type="protein sequence ID" value="MBO1927157.1"/>
    <property type="molecule type" value="Genomic_DNA"/>
</dbReference>
<feature type="transmembrane region" description="Helical" evidence="6">
    <location>
        <begin position="224"/>
        <end position="243"/>
    </location>
</feature>
<dbReference type="Gene3D" id="1.10.3730.20">
    <property type="match status" value="1"/>
</dbReference>
<feature type="transmembrane region" description="Helical" evidence="6">
    <location>
        <begin position="167"/>
        <end position="187"/>
    </location>
</feature>
<dbReference type="Proteomes" id="UP000664835">
    <property type="component" value="Unassembled WGS sequence"/>
</dbReference>
<protein>
    <submittedName>
        <fullName evidence="8">DMT family transporter</fullName>
    </submittedName>
</protein>
<comment type="caution">
    <text evidence="8">The sequence shown here is derived from an EMBL/GenBank/DDBJ whole genome shotgun (WGS) entry which is preliminary data.</text>
</comment>
<feature type="domain" description="EamA" evidence="7">
    <location>
        <begin position="7"/>
        <end position="128"/>
    </location>
</feature>
<feature type="transmembrane region" description="Helical" evidence="6">
    <location>
        <begin position="12"/>
        <end position="43"/>
    </location>
</feature>
<evidence type="ECO:0000256" key="6">
    <source>
        <dbReference type="SAM" id="Phobius"/>
    </source>
</evidence>
<feature type="transmembrane region" description="Helical" evidence="6">
    <location>
        <begin position="55"/>
        <end position="77"/>
    </location>
</feature>
<dbReference type="SUPFAM" id="SSF103481">
    <property type="entry name" value="Multidrug resistance efflux transporter EmrE"/>
    <property type="match status" value="2"/>
</dbReference>
<evidence type="ECO:0000256" key="3">
    <source>
        <dbReference type="ARBA" id="ARBA00022692"/>
    </source>
</evidence>
<dbReference type="PANTHER" id="PTHR32322">
    <property type="entry name" value="INNER MEMBRANE TRANSPORTER"/>
    <property type="match status" value="1"/>
</dbReference>
<evidence type="ECO:0000259" key="7">
    <source>
        <dbReference type="Pfam" id="PF00892"/>
    </source>
</evidence>
<dbReference type="InterPro" id="IPR037185">
    <property type="entry name" value="EmrE-like"/>
</dbReference>
<reference evidence="8 9" key="1">
    <citation type="submission" date="2021-03" db="EMBL/GenBank/DDBJ databases">
        <title>Thiomicrorhabdus sp.nov.,novel sulfur-oxidizing bacteria isolated from coastal sediment.</title>
        <authorList>
            <person name="Liu X."/>
        </authorList>
    </citation>
    <scope>NUCLEOTIDE SEQUENCE [LARGE SCALE GENOMIC DNA]</scope>
    <source>
        <strain evidence="8 9">6S2-11</strain>
    </source>
</reference>
<feature type="transmembrane region" description="Helical" evidence="6">
    <location>
        <begin position="135"/>
        <end position="155"/>
    </location>
</feature>
<organism evidence="8 9">
    <name type="scientific">Thiomicrorhabdus marina</name>
    <dbReference type="NCBI Taxonomy" id="2818442"/>
    <lineage>
        <taxon>Bacteria</taxon>
        <taxon>Pseudomonadati</taxon>
        <taxon>Pseudomonadota</taxon>
        <taxon>Gammaproteobacteria</taxon>
        <taxon>Thiotrichales</taxon>
        <taxon>Piscirickettsiaceae</taxon>
        <taxon>Thiomicrorhabdus</taxon>
    </lineage>
</organism>
<dbReference type="InterPro" id="IPR050638">
    <property type="entry name" value="AA-Vitamin_Transporters"/>
</dbReference>
<dbReference type="PANTHER" id="PTHR32322:SF18">
    <property type="entry name" value="S-ADENOSYLMETHIONINE_S-ADENOSYLHOMOCYSTEINE TRANSPORTER"/>
    <property type="match status" value="1"/>
</dbReference>